<protein>
    <submittedName>
        <fullName evidence="2">LysR family transcriptional regulator</fullName>
    </submittedName>
</protein>
<dbReference type="InterPro" id="IPR021279">
    <property type="entry name" value="DUF2721"/>
</dbReference>
<feature type="transmembrane region" description="Helical" evidence="1">
    <location>
        <begin position="12"/>
        <end position="29"/>
    </location>
</feature>
<sequence>MEFATKDFMNAIGPPAAIVFASWIFMTFLQQRYIAAFDRFRSLIASYRDQKLSDDRRKNLKQQIFMYKERCNLMKTATNIGLFAAMFLLLALICAALDTMFPGMPIFKHILSFSALIGLGLVMVAAGYVVRENNLLQGALNSEISDIPDLEDANKHRP</sequence>
<dbReference type="AlphaFoldDB" id="A0A2R5F1J2"/>
<keyword evidence="3" id="KW-1185">Reference proteome</keyword>
<dbReference type="EMBL" id="BDOQ01000001">
    <property type="protein sequence ID" value="GBG12576.1"/>
    <property type="molecule type" value="Genomic_DNA"/>
</dbReference>
<accession>A0A2R5F1J2</accession>
<evidence type="ECO:0000313" key="2">
    <source>
        <dbReference type="EMBL" id="GBG12576.1"/>
    </source>
</evidence>
<name>A0A2R5F1J2_9PROT</name>
<keyword evidence="1" id="KW-0812">Transmembrane</keyword>
<dbReference type="RefSeq" id="WP_109013807.1">
    <property type="nucleotide sequence ID" value="NZ_BDOQ01000001.1"/>
</dbReference>
<comment type="caution">
    <text evidence="2">The sequence shown here is derived from an EMBL/GenBank/DDBJ whole genome shotgun (WGS) entry which is preliminary data.</text>
</comment>
<gene>
    <name evidence="2" type="ORF">NMK_0107</name>
</gene>
<evidence type="ECO:0000256" key="1">
    <source>
        <dbReference type="SAM" id="Phobius"/>
    </source>
</evidence>
<keyword evidence="1" id="KW-1133">Transmembrane helix</keyword>
<reference evidence="2 3" key="1">
    <citation type="journal article" date="2018" name="Environ. Microbiol.">
        <title>Isolation and genomic characterization of Novimethylophilus kurashikiensis gen. nov. sp. nov., a new lanthanide-dependent methylotrophic species of Methylophilaceae.</title>
        <authorList>
            <person name="Lv H."/>
            <person name="Sahin N."/>
            <person name="Tani A."/>
        </authorList>
    </citation>
    <scope>NUCLEOTIDE SEQUENCE [LARGE SCALE GENOMIC DNA]</scope>
    <source>
        <strain evidence="2 3">La2-4</strain>
    </source>
</reference>
<proteinExistence type="predicted"/>
<feature type="transmembrane region" description="Helical" evidence="1">
    <location>
        <begin position="76"/>
        <end position="98"/>
    </location>
</feature>
<evidence type="ECO:0000313" key="3">
    <source>
        <dbReference type="Proteomes" id="UP000245081"/>
    </source>
</evidence>
<dbReference type="OrthoDB" id="8779416at2"/>
<feature type="transmembrane region" description="Helical" evidence="1">
    <location>
        <begin position="110"/>
        <end position="130"/>
    </location>
</feature>
<organism evidence="2 3">
    <name type="scientific">Novimethylophilus kurashikiensis</name>
    <dbReference type="NCBI Taxonomy" id="1825523"/>
    <lineage>
        <taxon>Bacteria</taxon>
        <taxon>Pseudomonadati</taxon>
        <taxon>Pseudomonadota</taxon>
        <taxon>Betaproteobacteria</taxon>
        <taxon>Nitrosomonadales</taxon>
        <taxon>Methylophilaceae</taxon>
        <taxon>Novimethylophilus</taxon>
    </lineage>
</organism>
<dbReference type="Pfam" id="PF11026">
    <property type="entry name" value="DUF2721"/>
    <property type="match status" value="1"/>
</dbReference>
<dbReference type="Proteomes" id="UP000245081">
    <property type="component" value="Unassembled WGS sequence"/>
</dbReference>
<keyword evidence="1" id="KW-0472">Membrane</keyword>